<dbReference type="AlphaFoldDB" id="A0A4Q8AE82"/>
<organism evidence="1 2">
    <name type="scientific">Zhihengliuella halotolerans</name>
    <dbReference type="NCBI Taxonomy" id="370736"/>
    <lineage>
        <taxon>Bacteria</taxon>
        <taxon>Bacillati</taxon>
        <taxon>Actinomycetota</taxon>
        <taxon>Actinomycetes</taxon>
        <taxon>Micrococcales</taxon>
        <taxon>Micrococcaceae</taxon>
        <taxon>Zhihengliuella</taxon>
    </lineage>
</organism>
<dbReference type="OrthoDB" id="3837807at2"/>
<comment type="caution">
    <text evidence="1">The sequence shown here is derived from an EMBL/GenBank/DDBJ whole genome shotgun (WGS) entry which is preliminary data.</text>
</comment>
<protein>
    <submittedName>
        <fullName evidence="1">Uncharacterized protein</fullName>
    </submittedName>
</protein>
<dbReference type="EMBL" id="SHLA01000001">
    <property type="protein sequence ID" value="RZU62580.1"/>
    <property type="molecule type" value="Genomic_DNA"/>
</dbReference>
<accession>A0A4Q8AE82</accession>
<evidence type="ECO:0000313" key="1">
    <source>
        <dbReference type="EMBL" id="RZU62580.1"/>
    </source>
</evidence>
<keyword evidence="2" id="KW-1185">Reference proteome</keyword>
<dbReference type="RefSeq" id="WP_130451138.1">
    <property type="nucleotide sequence ID" value="NZ_SHLA01000001.1"/>
</dbReference>
<dbReference type="Proteomes" id="UP000292685">
    <property type="component" value="Unassembled WGS sequence"/>
</dbReference>
<reference evidence="1 2" key="1">
    <citation type="submission" date="2019-02" db="EMBL/GenBank/DDBJ databases">
        <title>Sequencing the genomes of 1000 actinobacteria strains.</title>
        <authorList>
            <person name="Klenk H.-P."/>
        </authorList>
    </citation>
    <scope>NUCLEOTIDE SEQUENCE [LARGE SCALE GENOMIC DNA]</scope>
    <source>
        <strain evidence="1 2">DSM 17364</strain>
    </source>
</reference>
<gene>
    <name evidence="1" type="ORF">EV380_2178</name>
</gene>
<sequence length="185" mass="20088">MVKPSNVSAIEKVTDRSWEAWVALLDDAGARELDHGGIAVIAQRNLDVEGGNNGWWAQSVAVAYEQHIGRRLPGQRPDGTFEASVSRTVEGRREDVARAWAEVLLDQLAAHGGVGGVALEGDARANDTGKRSYWRVGLTDGTRVAVAFEDKGADRVTVTATHERIAAPDHVADWKADWKELLGRL</sequence>
<name>A0A4Q8AE82_9MICC</name>
<evidence type="ECO:0000313" key="2">
    <source>
        <dbReference type="Proteomes" id="UP000292685"/>
    </source>
</evidence>
<proteinExistence type="predicted"/>